<dbReference type="PANTHER" id="PTHR10566">
    <property type="entry name" value="CHAPERONE-ACTIVITY OF BC1 COMPLEX CABC1 -RELATED"/>
    <property type="match status" value="1"/>
</dbReference>
<evidence type="ECO:0000256" key="6">
    <source>
        <dbReference type="ARBA" id="ARBA00022688"/>
    </source>
</evidence>
<evidence type="ECO:0000256" key="8">
    <source>
        <dbReference type="ARBA" id="ARBA00022741"/>
    </source>
</evidence>
<sequence length="549" mass="62444">MSVNSLRRGYQVLATSLRYGLDKLIPKQYIPWWLAMARACLFWLKDQHPDLGSGEKVKLTLQTLGAVHIKFGQMLSTRRDLLNDEWAMHLSQLQDQVPPFSSEIARQHIEQQLGCPIEHLFDEFDDTPLASASISQVHTARLKSNSEAVVLKILRPNVEQSVSADVELMQLLARWGERLLADAHRLQLTAVVEDYKQTIFKELDLRLEGENATRIRNSFADSKALYIPKVYSEFSRTRLLVMERIDGIPVTDIDALTAQGTNFKLLAERGVEVFFTQVFRDNFFHADMHPGNIFVSKVTPNDPQYIGIDCGIVGSLSEADKRYLAENFLAFFNHDYKKIAQLYIRSGWVSAQTDIDAFEAAITEVCRPLADKPLAEISFGLVLLDLFRTARQFDIVVQPQLVLLQKTLLYVEGLGRQLYPQLDLWATAKPFLENWMKSQIGVKATAEKLSERFPEILDKLPEMPELIYDNLVMGRNLLNQQQKLLDRYLSYKRKQHKSYFLLGLSGVLVICACVLSLRNDTLVPAIILATASGIFGLWGWLSKPAQDNI</sequence>
<evidence type="ECO:0000256" key="10">
    <source>
        <dbReference type="ARBA" id="ARBA00022840"/>
    </source>
</evidence>
<evidence type="ECO:0000256" key="12">
    <source>
        <dbReference type="ARBA" id="ARBA00023136"/>
    </source>
</evidence>
<dbReference type="GO" id="GO:0016301">
    <property type="term" value="F:kinase activity"/>
    <property type="evidence" value="ECO:0007669"/>
    <property type="project" value="UniProtKB-KW"/>
</dbReference>
<dbReference type="GO" id="GO:0008324">
    <property type="term" value="F:monoatomic cation transmembrane transporter activity"/>
    <property type="evidence" value="ECO:0007669"/>
    <property type="project" value="InterPro"/>
</dbReference>
<keyword evidence="8" id="KW-0547">Nucleotide-binding</keyword>
<comment type="caution">
    <text evidence="15">The sequence shown here is derived from an EMBL/GenBank/DDBJ whole genome shotgun (WGS) entry which is preliminary data.</text>
</comment>
<comment type="pathway">
    <text evidence="1">Cofactor biosynthesis; ubiquinone biosynthesis [regulation].</text>
</comment>
<evidence type="ECO:0000256" key="9">
    <source>
        <dbReference type="ARBA" id="ARBA00022777"/>
    </source>
</evidence>
<dbReference type="CDD" id="cd13972">
    <property type="entry name" value="UbiB"/>
    <property type="match status" value="1"/>
</dbReference>
<dbReference type="GO" id="GO:0006744">
    <property type="term" value="P:ubiquinone biosynthetic process"/>
    <property type="evidence" value="ECO:0007669"/>
    <property type="project" value="UniProtKB-KW"/>
</dbReference>
<keyword evidence="10" id="KW-0067">ATP-binding</keyword>
<dbReference type="GO" id="GO:0005524">
    <property type="term" value="F:ATP binding"/>
    <property type="evidence" value="ECO:0007669"/>
    <property type="project" value="UniProtKB-KW"/>
</dbReference>
<dbReference type="Pfam" id="PF03109">
    <property type="entry name" value="ABC1"/>
    <property type="match status" value="1"/>
</dbReference>
<keyword evidence="3" id="KW-1003">Cell membrane</keyword>
<keyword evidence="6" id="KW-0831">Ubiquinone biosynthesis</keyword>
<evidence type="ECO:0000256" key="3">
    <source>
        <dbReference type="ARBA" id="ARBA00022475"/>
    </source>
</evidence>
<dbReference type="EMBL" id="BSPO01000001">
    <property type="protein sequence ID" value="GLS82291.1"/>
    <property type="molecule type" value="Genomic_DNA"/>
</dbReference>
<dbReference type="NCBIfam" id="TIGR01982">
    <property type="entry name" value="UbiB"/>
    <property type="match status" value="1"/>
</dbReference>
<dbReference type="PROSITE" id="PS51202">
    <property type="entry name" value="RCK_C"/>
    <property type="match status" value="1"/>
</dbReference>
<dbReference type="InterPro" id="IPR011009">
    <property type="entry name" value="Kinase-like_dom_sf"/>
</dbReference>
<reference evidence="15 16" key="1">
    <citation type="journal article" date="2014" name="Int. J. Syst. Evol. Microbiol.">
        <title>Complete genome sequence of Corynebacterium casei LMG S-19264T (=DSM 44701T), isolated from a smear-ripened cheese.</title>
        <authorList>
            <consortium name="US DOE Joint Genome Institute (JGI-PGF)"/>
            <person name="Walter F."/>
            <person name="Albersmeier A."/>
            <person name="Kalinowski J."/>
            <person name="Ruckert C."/>
        </authorList>
    </citation>
    <scope>NUCLEOTIDE SEQUENCE [LARGE SCALE GENOMIC DNA]</scope>
    <source>
        <strain evidence="15 16">NBRC 112785</strain>
    </source>
</reference>
<organism evidence="15 16">
    <name type="scientific">Paraferrimonas haliotis</name>
    <dbReference type="NCBI Taxonomy" id="2013866"/>
    <lineage>
        <taxon>Bacteria</taxon>
        <taxon>Pseudomonadati</taxon>
        <taxon>Pseudomonadota</taxon>
        <taxon>Gammaproteobacteria</taxon>
        <taxon>Alteromonadales</taxon>
        <taxon>Ferrimonadaceae</taxon>
        <taxon>Paraferrimonas</taxon>
    </lineage>
</organism>
<accession>A0AA37TPG4</accession>
<keyword evidence="4" id="KW-0997">Cell inner membrane</keyword>
<dbReference type="GO" id="GO:0006813">
    <property type="term" value="P:potassium ion transport"/>
    <property type="evidence" value="ECO:0007669"/>
    <property type="project" value="InterPro"/>
</dbReference>
<protein>
    <recommendedName>
        <fullName evidence="14">RCK C-terminal domain-containing protein</fullName>
    </recommendedName>
</protein>
<gene>
    <name evidence="15" type="primary">ubiB</name>
    <name evidence="15" type="ORF">GCM10007894_02680</name>
</gene>
<evidence type="ECO:0000256" key="1">
    <source>
        <dbReference type="ARBA" id="ARBA00005020"/>
    </source>
</evidence>
<keyword evidence="7 13" id="KW-0812">Transmembrane</keyword>
<dbReference type="SUPFAM" id="SSF56112">
    <property type="entry name" value="Protein kinase-like (PK-like)"/>
    <property type="match status" value="1"/>
</dbReference>
<evidence type="ECO:0000259" key="14">
    <source>
        <dbReference type="PROSITE" id="PS51202"/>
    </source>
</evidence>
<evidence type="ECO:0000313" key="15">
    <source>
        <dbReference type="EMBL" id="GLS82291.1"/>
    </source>
</evidence>
<comment type="similarity">
    <text evidence="2">Belongs to the protein kinase superfamily. ADCK protein kinase family.</text>
</comment>
<dbReference type="RefSeq" id="WP_095497843.1">
    <property type="nucleotide sequence ID" value="NZ_BSPO01000001.1"/>
</dbReference>
<evidence type="ECO:0000256" key="2">
    <source>
        <dbReference type="ARBA" id="ARBA00009670"/>
    </source>
</evidence>
<dbReference type="InterPro" id="IPR004147">
    <property type="entry name" value="ABC1_dom"/>
</dbReference>
<keyword evidence="16" id="KW-1185">Reference proteome</keyword>
<evidence type="ECO:0000256" key="13">
    <source>
        <dbReference type="SAM" id="Phobius"/>
    </source>
</evidence>
<feature type="transmembrane region" description="Helical" evidence="13">
    <location>
        <begin position="523"/>
        <end position="541"/>
    </location>
</feature>
<feature type="transmembrane region" description="Helical" evidence="13">
    <location>
        <begin position="499"/>
        <end position="517"/>
    </location>
</feature>
<evidence type="ECO:0000256" key="5">
    <source>
        <dbReference type="ARBA" id="ARBA00022679"/>
    </source>
</evidence>
<dbReference type="NCBIfam" id="NF003404">
    <property type="entry name" value="PRK04750.1"/>
    <property type="match status" value="1"/>
</dbReference>
<keyword evidence="12 13" id="KW-0472">Membrane</keyword>
<evidence type="ECO:0000256" key="11">
    <source>
        <dbReference type="ARBA" id="ARBA00022989"/>
    </source>
</evidence>
<evidence type="ECO:0000256" key="7">
    <source>
        <dbReference type="ARBA" id="ARBA00022692"/>
    </source>
</evidence>
<proteinExistence type="inferred from homology"/>
<evidence type="ECO:0000256" key="4">
    <source>
        <dbReference type="ARBA" id="ARBA00022519"/>
    </source>
</evidence>
<dbReference type="InterPro" id="IPR045308">
    <property type="entry name" value="UbiB_bact"/>
</dbReference>
<dbReference type="PANTHER" id="PTHR10566:SF113">
    <property type="entry name" value="PROTEIN ACTIVITY OF BC1 COMPLEX KINASE 7, CHLOROPLASTIC"/>
    <property type="match status" value="1"/>
</dbReference>
<keyword evidence="11 13" id="KW-1133">Transmembrane helix</keyword>
<name>A0AA37TPG4_9GAMM</name>
<dbReference type="Proteomes" id="UP001157439">
    <property type="component" value="Unassembled WGS sequence"/>
</dbReference>
<dbReference type="InterPro" id="IPR050154">
    <property type="entry name" value="UbiB_kinase"/>
</dbReference>
<feature type="domain" description="RCK C-terminal" evidence="14">
    <location>
        <begin position="345"/>
        <end position="427"/>
    </location>
</feature>
<evidence type="ECO:0000313" key="16">
    <source>
        <dbReference type="Proteomes" id="UP001157439"/>
    </source>
</evidence>
<dbReference type="AlphaFoldDB" id="A0AA37TPG4"/>
<dbReference type="InterPro" id="IPR006037">
    <property type="entry name" value="RCK_C"/>
</dbReference>
<dbReference type="InterPro" id="IPR010232">
    <property type="entry name" value="UbiB"/>
</dbReference>
<keyword evidence="5" id="KW-0808">Transferase</keyword>
<keyword evidence="9" id="KW-0418">Kinase</keyword>